<feature type="region of interest" description="Disordered" evidence="1">
    <location>
        <begin position="99"/>
        <end position="121"/>
    </location>
</feature>
<accession>A0A6A4H1Q6</accession>
<dbReference type="AlphaFoldDB" id="A0A6A4H1Q6"/>
<reference evidence="2" key="1">
    <citation type="journal article" date="2019" name="Environ. Microbiol.">
        <title>Fungal ecological strategies reflected in gene transcription - a case study of two litter decomposers.</title>
        <authorList>
            <person name="Barbi F."/>
            <person name="Kohler A."/>
            <person name="Barry K."/>
            <person name="Baskaran P."/>
            <person name="Daum C."/>
            <person name="Fauchery L."/>
            <person name="Ihrmark K."/>
            <person name="Kuo A."/>
            <person name="LaButti K."/>
            <person name="Lipzen A."/>
            <person name="Morin E."/>
            <person name="Grigoriev I.V."/>
            <person name="Henrissat B."/>
            <person name="Lindahl B."/>
            <person name="Martin F."/>
        </authorList>
    </citation>
    <scope>NUCLEOTIDE SEQUENCE</scope>
    <source>
        <strain evidence="2">JB14</strain>
    </source>
</reference>
<gene>
    <name evidence="2" type="ORF">BT96DRAFT_944825</name>
</gene>
<protein>
    <submittedName>
        <fullName evidence="2">Uncharacterized protein</fullName>
    </submittedName>
</protein>
<evidence type="ECO:0000313" key="2">
    <source>
        <dbReference type="EMBL" id="KAE9392169.1"/>
    </source>
</evidence>
<dbReference type="Proteomes" id="UP000799118">
    <property type="component" value="Unassembled WGS sequence"/>
</dbReference>
<dbReference type="EMBL" id="ML769602">
    <property type="protein sequence ID" value="KAE9392169.1"/>
    <property type="molecule type" value="Genomic_DNA"/>
</dbReference>
<evidence type="ECO:0000313" key="3">
    <source>
        <dbReference type="Proteomes" id="UP000799118"/>
    </source>
</evidence>
<feature type="compositionally biased region" description="Gly residues" evidence="1">
    <location>
        <begin position="104"/>
        <end position="121"/>
    </location>
</feature>
<name>A0A6A4H1Q6_9AGAR</name>
<proteinExistence type="predicted"/>
<sequence>MERDQKWSDFLSIFFTTRASTPPDSRPVLATFDLRRTSPRPASRHRLWACYPTQPASEARALQEQVIARNSAKWRRHYSSIYTGKSITPILTATEMPCATGTPGATGGSGSGSTSGGGSGGVEPHARLCMNLDKSFGLAFRLPDYPYSCNRFLFATTISSATSAAEYVSTTLRGRSDSLEISPRTRAGLSTLKAHSGATVARVGVGGGAGGGVSCSVGAGARVSGSVGADASGSVGAGAGVSGSVGAGVGAGISADLGGSADISGHVSGGLGASGGVSGGVGASVGVSGGVDAVLGLAGDAGVGAGFRYLPSESLKPSKGHIQNSSYVQLNLYINEIDPNHNGYGRESTALNLGLAYTVDTKANGVNETHIIIFKPGGGCRAAADGIHRRRRFTCIYSDCKKT</sequence>
<evidence type="ECO:0000256" key="1">
    <source>
        <dbReference type="SAM" id="MobiDB-lite"/>
    </source>
</evidence>
<keyword evidence="3" id="KW-1185">Reference proteome</keyword>
<organism evidence="2 3">
    <name type="scientific">Gymnopus androsaceus JB14</name>
    <dbReference type="NCBI Taxonomy" id="1447944"/>
    <lineage>
        <taxon>Eukaryota</taxon>
        <taxon>Fungi</taxon>
        <taxon>Dikarya</taxon>
        <taxon>Basidiomycota</taxon>
        <taxon>Agaricomycotina</taxon>
        <taxon>Agaricomycetes</taxon>
        <taxon>Agaricomycetidae</taxon>
        <taxon>Agaricales</taxon>
        <taxon>Marasmiineae</taxon>
        <taxon>Omphalotaceae</taxon>
        <taxon>Gymnopus</taxon>
    </lineage>
</organism>